<comment type="catalytic activity">
    <reaction evidence="17">
        <text>riboflavin + CTP = CDP + FMN + H(+)</text>
        <dbReference type="Rhea" id="RHEA:25021"/>
        <dbReference type="ChEBI" id="CHEBI:15378"/>
        <dbReference type="ChEBI" id="CHEBI:37563"/>
        <dbReference type="ChEBI" id="CHEBI:57986"/>
        <dbReference type="ChEBI" id="CHEBI:58069"/>
        <dbReference type="ChEBI" id="CHEBI:58210"/>
        <dbReference type="EC" id="2.7.1.161"/>
    </reaction>
</comment>
<keyword evidence="9 20" id="KW-0808">Transferase</keyword>
<dbReference type="CDD" id="cd00090">
    <property type="entry name" value="HTH_ARSR"/>
    <property type="match status" value="1"/>
</dbReference>
<dbReference type="InterPro" id="IPR023602">
    <property type="entry name" value="Riboflavin_kinase_CTP-dep"/>
</dbReference>
<dbReference type="SUPFAM" id="SSF82114">
    <property type="entry name" value="Riboflavin kinase-like"/>
    <property type="match status" value="1"/>
</dbReference>
<evidence type="ECO:0000256" key="10">
    <source>
        <dbReference type="ARBA" id="ARBA00022723"/>
    </source>
</evidence>
<dbReference type="InterPro" id="IPR039063">
    <property type="entry name" value="RibK_CTP-dep"/>
</dbReference>
<evidence type="ECO:0000256" key="16">
    <source>
        <dbReference type="ARBA" id="ARBA00033116"/>
    </source>
</evidence>
<dbReference type="EMBL" id="AUZZ01007062">
    <property type="protein sequence ID" value="EQD43687.1"/>
    <property type="molecule type" value="Genomic_DNA"/>
</dbReference>
<feature type="domain" description="HTH marR-type" evidence="19">
    <location>
        <begin position="26"/>
        <end position="60"/>
    </location>
</feature>
<evidence type="ECO:0000256" key="11">
    <source>
        <dbReference type="ARBA" id="ARBA00022741"/>
    </source>
</evidence>
<dbReference type="InterPro" id="IPR036388">
    <property type="entry name" value="WH-like_DNA-bd_sf"/>
</dbReference>
<dbReference type="GO" id="GO:0009231">
    <property type="term" value="P:riboflavin biosynthetic process"/>
    <property type="evidence" value="ECO:0007669"/>
    <property type="project" value="InterPro"/>
</dbReference>
<accession>T0ZH23</accession>
<comment type="function">
    <text evidence="2">Catalyzes the CTP-dependent phosphorylation of riboflavin (vitamin B2) to form flavin mononucleotide (FMN).</text>
</comment>
<dbReference type="Gene3D" id="1.10.10.10">
    <property type="entry name" value="Winged helix-like DNA-binding domain superfamily/Winged helix DNA-binding domain"/>
    <property type="match status" value="1"/>
</dbReference>
<dbReference type="InterPro" id="IPR000835">
    <property type="entry name" value="HTH_MarR-typ"/>
</dbReference>
<organism evidence="20">
    <name type="scientific">mine drainage metagenome</name>
    <dbReference type="NCBI Taxonomy" id="410659"/>
    <lineage>
        <taxon>unclassified sequences</taxon>
        <taxon>metagenomes</taxon>
        <taxon>ecological metagenomes</taxon>
    </lineage>
</organism>
<evidence type="ECO:0000256" key="14">
    <source>
        <dbReference type="ARBA" id="ARBA00029789"/>
    </source>
</evidence>
<sequence length="222" mass="24842">MTTRTRLYDALKEIKKAYNDKGFASISSSQLAERLGMSQQSGSSYINILQREGYIERQLTSHGQHIYLTEKGAGVLYSELNDLLEILDGGQSLQIAGVVKSGLGEGRYYISRENYVAQFREKLNFVPYFGTLNIVVDGGYLSHYSRLQAASGIKILGFEADGRTFGPVKAFRATIFQTNCAVIMPERTVHTDVLEIIATEYLREKYSLRDGDRVTISVSLKD</sequence>
<dbReference type="GO" id="GO:0046872">
    <property type="term" value="F:metal ion binding"/>
    <property type="evidence" value="ECO:0007669"/>
    <property type="project" value="UniProtKB-KW"/>
</dbReference>
<dbReference type="HAMAP" id="MF_01285">
    <property type="entry name" value="Riboflavin_kinase"/>
    <property type="match status" value="1"/>
</dbReference>
<keyword evidence="7" id="KW-0285">Flavoprotein</keyword>
<dbReference type="GO" id="GO:0008531">
    <property type="term" value="F:riboflavin kinase activity"/>
    <property type="evidence" value="ECO:0007669"/>
    <property type="project" value="InterPro"/>
</dbReference>
<evidence type="ECO:0000256" key="7">
    <source>
        <dbReference type="ARBA" id="ARBA00022630"/>
    </source>
</evidence>
<evidence type="ECO:0000256" key="1">
    <source>
        <dbReference type="ARBA" id="ARBA00001946"/>
    </source>
</evidence>
<evidence type="ECO:0000256" key="8">
    <source>
        <dbReference type="ARBA" id="ARBA00022643"/>
    </source>
</evidence>
<dbReference type="GO" id="GO:0009398">
    <property type="term" value="P:FMN biosynthetic process"/>
    <property type="evidence" value="ECO:0007669"/>
    <property type="project" value="UniProtKB-UniPathway"/>
</dbReference>
<dbReference type="SUPFAM" id="SSF46785">
    <property type="entry name" value="Winged helix' DNA-binding domain"/>
    <property type="match status" value="1"/>
</dbReference>
<keyword evidence="13" id="KW-0460">Magnesium</keyword>
<dbReference type="GO" id="GO:0000166">
    <property type="term" value="F:nucleotide binding"/>
    <property type="evidence" value="ECO:0007669"/>
    <property type="project" value="UniProtKB-KW"/>
</dbReference>
<name>T0ZH23_9ZZZZ</name>
<dbReference type="PANTHER" id="PTHR40706">
    <property type="entry name" value="RIBOFLAVIN KINASE"/>
    <property type="match status" value="1"/>
</dbReference>
<dbReference type="UniPathway" id="UPA00276">
    <property type="reaction ID" value="UER00929"/>
</dbReference>
<dbReference type="Pfam" id="PF01982">
    <property type="entry name" value="CTP-dep_RFKase"/>
    <property type="match status" value="1"/>
</dbReference>
<dbReference type="InterPro" id="IPR011991">
    <property type="entry name" value="ArsR-like_HTH"/>
</dbReference>
<dbReference type="AlphaFoldDB" id="T0ZH23"/>
<evidence type="ECO:0000256" key="4">
    <source>
        <dbReference type="ARBA" id="ARBA00006428"/>
    </source>
</evidence>
<protein>
    <recommendedName>
        <fullName evidence="6">Riboflavin kinase</fullName>
        <ecNumber evidence="5">2.7.1.161</ecNumber>
    </recommendedName>
    <alternativeName>
        <fullName evidence="15">CTP-dependent riboflavin kinase</fullName>
    </alternativeName>
    <alternativeName>
        <fullName evidence="16">CTP:riboflavin 5'-phosphotransferase</fullName>
    </alternativeName>
    <alternativeName>
        <fullName evidence="14">Flavokinase</fullName>
    </alternativeName>
</protein>
<feature type="domain" description="Riboflavin kinase" evidence="18">
    <location>
        <begin position="99"/>
        <end position="218"/>
    </location>
</feature>
<evidence type="ECO:0000256" key="17">
    <source>
        <dbReference type="ARBA" id="ARBA00047857"/>
    </source>
</evidence>
<dbReference type="InterPro" id="IPR023465">
    <property type="entry name" value="Riboflavin_kinase_dom_sf"/>
</dbReference>
<dbReference type="Gene3D" id="2.40.30.30">
    <property type="entry name" value="Riboflavin kinase-like"/>
    <property type="match status" value="1"/>
</dbReference>
<dbReference type="EC" id="2.7.1.161" evidence="5"/>
<evidence type="ECO:0000256" key="9">
    <source>
        <dbReference type="ARBA" id="ARBA00022679"/>
    </source>
</evidence>
<dbReference type="GO" id="GO:0003700">
    <property type="term" value="F:DNA-binding transcription factor activity"/>
    <property type="evidence" value="ECO:0007669"/>
    <property type="project" value="InterPro"/>
</dbReference>
<dbReference type="Pfam" id="PF12802">
    <property type="entry name" value="MarR_2"/>
    <property type="match status" value="1"/>
</dbReference>
<keyword evidence="10" id="KW-0479">Metal-binding</keyword>
<reference evidence="20" key="2">
    <citation type="journal article" date="2014" name="ISME J.">
        <title>Microbial stratification in low pH oxic and suboxic macroscopic growths along an acid mine drainage.</title>
        <authorList>
            <person name="Mendez-Garcia C."/>
            <person name="Mesa V."/>
            <person name="Sprenger R.R."/>
            <person name="Richter M."/>
            <person name="Diez M.S."/>
            <person name="Solano J."/>
            <person name="Bargiela R."/>
            <person name="Golyshina O.V."/>
            <person name="Manteca A."/>
            <person name="Ramos J.L."/>
            <person name="Gallego J.R."/>
            <person name="Llorente I."/>
            <person name="Martins Dos Santos V.A."/>
            <person name="Jensen O.N."/>
            <person name="Pelaez A.I."/>
            <person name="Sanchez J."/>
            <person name="Ferrer M."/>
        </authorList>
    </citation>
    <scope>NUCLEOTIDE SEQUENCE</scope>
</reference>
<keyword evidence="8" id="KW-0288">FMN</keyword>
<evidence type="ECO:0000256" key="13">
    <source>
        <dbReference type="ARBA" id="ARBA00022842"/>
    </source>
</evidence>
<evidence type="ECO:0000259" key="18">
    <source>
        <dbReference type="Pfam" id="PF01982"/>
    </source>
</evidence>
<comment type="pathway">
    <text evidence="3">Cofactor biosynthesis; FMN biosynthesis; FMN from riboflavin (CTP route): step 1/1.</text>
</comment>
<comment type="cofactor">
    <cofactor evidence="1">
        <name>Mg(2+)</name>
        <dbReference type="ChEBI" id="CHEBI:18420"/>
    </cofactor>
</comment>
<evidence type="ECO:0000256" key="12">
    <source>
        <dbReference type="ARBA" id="ARBA00022777"/>
    </source>
</evidence>
<dbReference type="InterPro" id="IPR023470">
    <property type="entry name" value="Riboflavin_kinase_archaeal"/>
</dbReference>
<comment type="similarity">
    <text evidence="4">Belongs to the archaeal riboflavin kinase family.</text>
</comment>
<evidence type="ECO:0000256" key="6">
    <source>
        <dbReference type="ARBA" id="ARBA00017394"/>
    </source>
</evidence>
<evidence type="ECO:0000259" key="19">
    <source>
        <dbReference type="Pfam" id="PF12802"/>
    </source>
</evidence>
<evidence type="ECO:0000256" key="5">
    <source>
        <dbReference type="ARBA" id="ARBA00011987"/>
    </source>
</evidence>
<dbReference type="PANTHER" id="PTHR40706:SF1">
    <property type="entry name" value="RIBOFLAVIN KINASE"/>
    <property type="match status" value="1"/>
</dbReference>
<keyword evidence="12 20" id="KW-0418">Kinase</keyword>
<evidence type="ECO:0000256" key="3">
    <source>
        <dbReference type="ARBA" id="ARBA00005219"/>
    </source>
</evidence>
<evidence type="ECO:0000256" key="2">
    <source>
        <dbReference type="ARBA" id="ARBA00003072"/>
    </source>
</evidence>
<dbReference type="InterPro" id="IPR036390">
    <property type="entry name" value="WH_DNA-bd_sf"/>
</dbReference>
<proteinExistence type="inferred from homology"/>
<comment type="caution">
    <text evidence="20">The sequence shown here is derived from an EMBL/GenBank/DDBJ whole genome shotgun (WGS) entry which is preliminary data.</text>
</comment>
<evidence type="ECO:0000313" key="20">
    <source>
        <dbReference type="EMBL" id="EQD43687.1"/>
    </source>
</evidence>
<reference evidence="20" key="1">
    <citation type="submission" date="2013-08" db="EMBL/GenBank/DDBJ databases">
        <authorList>
            <person name="Mendez C."/>
            <person name="Richter M."/>
            <person name="Ferrer M."/>
            <person name="Sanchez J."/>
        </authorList>
    </citation>
    <scope>NUCLEOTIDE SEQUENCE</scope>
</reference>
<evidence type="ECO:0000256" key="15">
    <source>
        <dbReference type="ARBA" id="ARBA00030544"/>
    </source>
</evidence>
<gene>
    <name evidence="20" type="ORF">B2A_09767</name>
</gene>
<keyword evidence="11" id="KW-0547">Nucleotide-binding</keyword>